<feature type="compositionally biased region" description="Basic and acidic residues" evidence="1">
    <location>
        <begin position="29"/>
        <end position="44"/>
    </location>
</feature>
<dbReference type="AlphaFoldDB" id="A0A5B7D443"/>
<gene>
    <name evidence="2" type="ORF">E2C01_008176</name>
</gene>
<evidence type="ECO:0000256" key="1">
    <source>
        <dbReference type="SAM" id="MobiDB-lite"/>
    </source>
</evidence>
<organism evidence="2 3">
    <name type="scientific">Portunus trituberculatus</name>
    <name type="common">Swimming crab</name>
    <name type="synonym">Neptunus trituberculatus</name>
    <dbReference type="NCBI Taxonomy" id="210409"/>
    <lineage>
        <taxon>Eukaryota</taxon>
        <taxon>Metazoa</taxon>
        <taxon>Ecdysozoa</taxon>
        <taxon>Arthropoda</taxon>
        <taxon>Crustacea</taxon>
        <taxon>Multicrustacea</taxon>
        <taxon>Malacostraca</taxon>
        <taxon>Eumalacostraca</taxon>
        <taxon>Eucarida</taxon>
        <taxon>Decapoda</taxon>
        <taxon>Pleocyemata</taxon>
        <taxon>Brachyura</taxon>
        <taxon>Eubrachyura</taxon>
        <taxon>Portunoidea</taxon>
        <taxon>Portunidae</taxon>
        <taxon>Portuninae</taxon>
        <taxon>Portunus</taxon>
    </lineage>
</organism>
<reference evidence="2 3" key="1">
    <citation type="submission" date="2019-05" db="EMBL/GenBank/DDBJ databases">
        <title>Another draft genome of Portunus trituberculatus and its Hox gene families provides insights of decapod evolution.</title>
        <authorList>
            <person name="Jeong J.-H."/>
            <person name="Song I."/>
            <person name="Kim S."/>
            <person name="Choi T."/>
            <person name="Kim D."/>
            <person name="Ryu S."/>
            <person name="Kim W."/>
        </authorList>
    </citation>
    <scope>NUCLEOTIDE SEQUENCE [LARGE SCALE GENOMIC DNA]</scope>
    <source>
        <tissue evidence="2">Muscle</tissue>
    </source>
</reference>
<evidence type="ECO:0000313" key="3">
    <source>
        <dbReference type="Proteomes" id="UP000324222"/>
    </source>
</evidence>
<protein>
    <submittedName>
        <fullName evidence="2">Uncharacterized protein</fullName>
    </submittedName>
</protein>
<evidence type="ECO:0000313" key="2">
    <source>
        <dbReference type="EMBL" id="MPC15386.1"/>
    </source>
</evidence>
<proteinExistence type="predicted"/>
<keyword evidence="3" id="KW-1185">Reference proteome</keyword>
<dbReference type="Proteomes" id="UP000324222">
    <property type="component" value="Unassembled WGS sequence"/>
</dbReference>
<sequence>MFIGLNWTEPHSHKGRNWTPDPTSSKQLAECKREKIRPDHRPHQQCDPTRAAHQYMSGSGGINFVH</sequence>
<feature type="region of interest" description="Disordered" evidence="1">
    <location>
        <begin position="1"/>
        <end position="66"/>
    </location>
</feature>
<name>A0A5B7D443_PORTR</name>
<dbReference type="EMBL" id="VSRR010000423">
    <property type="protein sequence ID" value="MPC15386.1"/>
    <property type="molecule type" value="Genomic_DNA"/>
</dbReference>
<accession>A0A5B7D443</accession>
<comment type="caution">
    <text evidence="2">The sequence shown here is derived from an EMBL/GenBank/DDBJ whole genome shotgun (WGS) entry which is preliminary data.</text>
</comment>